<keyword evidence="3" id="KW-1185">Reference proteome</keyword>
<proteinExistence type="predicted"/>
<organism evidence="2 3">
    <name type="scientific">Psychrobacter proteolyticus</name>
    <dbReference type="NCBI Taxonomy" id="147825"/>
    <lineage>
        <taxon>Bacteria</taxon>
        <taxon>Pseudomonadati</taxon>
        <taxon>Pseudomonadota</taxon>
        <taxon>Gammaproteobacteria</taxon>
        <taxon>Moraxellales</taxon>
        <taxon>Moraxellaceae</taxon>
        <taxon>Psychrobacter</taxon>
    </lineage>
</organism>
<dbReference type="EMBL" id="JBDLOB010000005">
    <property type="protein sequence ID" value="MEN8626275.1"/>
    <property type="molecule type" value="Genomic_DNA"/>
</dbReference>
<keyword evidence="1" id="KW-1133">Transmembrane helix</keyword>
<keyword evidence="1" id="KW-0472">Membrane</keyword>
<evidence type="ECO:0000256" key="1">
    <source>
        <dbReference type="SAM" id="Phobius"/>
    </source>
</evidence>
<reference evidence="2 3" key="1">
    <citation type="submission" date="2024-05" db="EMBL/GenBank/DDBJ databases">
        <title>Genome sequencing of Marine Estuary Bacteria, Pseudoalteromonas distincta strain FA, Psychrobacter proteolyticus strain EA, and Shewanella baltica strain CA.</title>
        <authorList>
            <person name="Dieffenbach S.A."/>
            <person name="Maclea K.S."/>
        </authorList>
    </citation>
    <scope>NUCLEOTIDE SEQUENCE [LARGE SCALE GENOMIC DNA]</scope>
    <source>
        <strain evidence="2 3">EA</strain>
    </source>
</reference>
<evidence type="ECO:0000313" key="2">
    <source>
        <dbReference type="EMBL" id="MEN8626275.1"/>
    </source>
</evidence>
<comment type="caution">
    <text evidence="2">The sequence shown here is derived from an EMBL/GenBank/DDBJ whole genome shotgun (WGS) entry which is preliminary data.</text>
</comment>
<protein>
    <submittedName>
        <fullName evidence="2">Uncharacterized protein</fullName>
    </submittedName>
</protein>
<dbReference type="Proteomes" id="UP001414441">
    <property type="component" value="Unassembled WGS sequence"/>
</dbReference>
<feature type="transmembrane region" description="Helical" evidence="1">
    <location>
        <begin position="58"/>
        <end position="79"/>
    </location>
</feature>
<gene>
    <name evidence="2" type="ORF">ABFV72_09670</name>
</gene>
<keyword evidence="1" id="KW-0812">Transmembrane</keyword>
<name>A0ABV0D6F7_9GAMM</name>
<feature type="transmembrane region" description="Helical" evidence="1">
    <location>
        <begin position="85"/>
        <end position="107"/>
    </location>
</feature>
<accession>A0ABV0D6F7</accession>
<evidence type="ECO:0000313" key="3">
    <source>
        <dbReference type="Proteomes" id="UP001414441"/>
    </source>
</evidence>
<sequence>MKTVENLGRAFLKPLFPYLKFSPEDELRNNKYRLLYDYSHQLYDEEVQRFKDLEDKSFKLLTALSVISLLYIPTLNWVLSVTKPWCVLSVLVIPMMIVDVAFFLRAWKSLSETFKLTEVPKMPLDNNLLGIFNDDNEHINSLYYHLYLGYNESIIQYKIVNDKKSKYISDGHKYLQKGFTYFIAILSFAVFGMILESL</sequence>
<feature type="transmembrane region" description="Helical" evidence="1">
    <location>
        <begin position="174"/>
        <end position="195"/>
    </location>
</feature>
<dbReference type="RefSeq" id="WP_347163418.1">
    <property type="nucleotide sequence ID" value="NZ_JBDLOB010000005.1"/>
</dbReference>